<dbReference type="EMBL" id="CADCWP010000125">
    <property type="protein sequence ID" value="CAA9571238.1"/>
    <property type="molecule type" value="Genomic_DNA"/>
</dbReference>
<dbReference type="InterPro" id="IPR024775">
    <property type="entry name" value="DinB-like"/>
</dbReference>
<evidence type="ECO:0000259" key="1">
    <source>
        <dbReference type="Pfam" id="PF12867"/>
    </source>
</evidence>
<accession>A0A6J4VDR4</accession>
<evidence type="ECO:0000313" key="2">
    <source>
        <dbReference type="EMBL" id="CAA9571238.1"/>
    </source>
</evidence>
<reference evidence="2" key="1">
    <citation type="submission" date="2020-02" db="EMBL/GenBank/DDBJ databases">
        <authorList>
            <person name="Meier V. D."/>
        </authorList>
    </citation>
    <scope>NUCLEOTIDE SEQUENCE</scope>
    <source>
        <strain evidence="2">AVDCRST_MAG86</strain>
    </source>
</reference>
<dbReference type="AlphaFoldDB" id="A0A6J4VDR4"/>
<proteinExistence type="predicted"/>
<dbReference type="Pfam" id="PF12867">
    <property type="entry name" value="DinB_2"/>
    <property type="match status" value="1"/>
</dbReference>
<gene>
    <name evidence="2" type="ORF">AVDCRST_MAG86-1681</name>
</gene>
<name>A0A6J4VDR4_9DEIN</name>
<dbReference type="SUPFAM" id="SSF109854">
    <property type="entry name" value="DinB/YfiT-like putative metalloenzymes"/>
    <property type="match status" value="1"/>
</dbReference>
<sequence>MTADPLRQTLTEVLRGGQAHVGLETALAGLRPEWRTHRPPGLHSIWQLTEHIRLTQHDIVRYTLEASWRSPPWPDGYWPENYSDLSEAAWQVTLKGYHRDLQDLLALVQDPQRDLVTELPHRREHTYLRQILLAAEHTAYHTGQIVSLRRALGDWPPQRL</sequence>
<dbReference type="InterPro" id="IPR034660">
    <property type="entry name" value="DinB/YfiT-like"/>
</dbReference>
<dbReference type="Gene3D" id="1.20.120.450">
    <property type="entry name" value="dinb family like domain"/>
    <property type="match status" value="1"/>
</dbReference>
<organism evidence="2">
    <name type="scientific">uncultured Truepera sp</name>
    <dbReference type="NCBI Taxonomy" id="543023"/>
    <lineage>
        <taxon>Bacteria</taxon>
        <taxon>Thermotogati</taxon>
        <taxon>Deinococcota</taxon>
        <taxon>Deinococci</taxon>
        <taxon>Trueperales</taxon>
        <taxon>Trueperaceae</taxon>
        <taxon>Truepera</taxon>
        <taxon>environmental samples</taxon>
    </lineage>
</organism>
<protein>
    <recommendedName>
        <fullName evidence="1">DinB-like domain-containing protein</fullName>
    </recommendedName>
</protein>
<feature type="domain" description="DinB-like" evidence="1">
    <location>
        <begin position="24"/>
        <end position="145"/>
    </location>
</feature>